<accession>A0A3E1BX64</accession>
<proteinExistence type="predicted"/>
<name>A0A3E1BX64_RHILT</name>
<dbReference type="Pfam" id="PF13238">
    <property type="entry name" value="AAA_18"/>
    <property type="match status" value="1"/>
</dbReference>
<reference evidence="1 2" key="1">
    <citation type="submission" date="2017-03" db="EMBL/GenBank/DDBJ databases">
        <title>Genome analysis of Rhizobial strains effectives or ineffectives for nitrogen fixation isolated from bean seeds.</title>
        <authorList>
            <person name="Peralta H."/>
            <person name="Aguilar-Vera A."/>
            <person name="Mora Y."/>
            <person name="Vargas-Lagunas C."/>
            <person name="Girard L."/>
            <person name="Mora J."/>
        </authorList>
    </citation>
    <scope>NUCLEOTIDE SEQUENCE [LARGE SCALE GENOMIC DNA]</scope>
    <source>
        <strain evidence="1 2">CCGM5</strain>
    </source>
</reference>
<dbReference type="AlphaFoldDB" id="A0A3E1BX64"/>
<keyword evidence="1" id="KW-0418">Kinase</keyword>
<dbReference type="Gene3D" id="3.40.50.300">
    <property type="entry name" value="P-loop containing nucleotide triphosphate hydrolases"/>
    <property type="match status" value="1"/>
</dbReference>
<organism evidence="1 2">
    <name type="scientific">Rhizobium leguminosarum bv. trifolii</name>
    <dbReference type="NCBI Taxonomy" id="386"/>
    <lineage>
        <taxon>Bacteria</taxon>
        <taxon>Pseudomonadati</taxon>
        <taxon>Pseudomonadota</taxon>
        <taxon>Alphaproteobacteria</taxon>
        <taxon>Hyphomicrobiales</taxon>
        <taxon>Rhizobiaceae</taxon>
        <taxon>Rhizobium/Agrobacterium group</taxon>
        <taxon>Rhizobium</taxon>
    </lineage>
</organism>
<dbReference type="RefSeq" id="WP_116272485.1">
    <property type="nucleotide sequence ID" value="NZ_KZ859521.1"/>
</dbReference>
<evidence type="ECO:0000313" key="2">
    <source>
        <dbReference type="Proteomes" id="UP000256748"/>
    </source>
</evidence>
<dbReference type="EMBL" id="NAOO01000004">
    <property type="protein sequence ID" value="RFB99797.1"/>
    <property type="molecule type" value="Genomic_DNA"/>
</dbReference>
<dbReference type="SUPFAM" id="SSF52540">
    <property type="entry name" value="P-loop containing nucleoside triphosphate hydrolases"/>
    <property type="match status" value="1"/>
</dbReference>
<sequence length="183" mass="19985">MTQKPASRIVNINGWPGTGKLTIGRLLAKSLGARLVDNHMLLNPAEALFARSNPLHASLREQVRRAVFDHAVRADPAESFVFTDALADDEHDSAMFSWYPDLAAARGADLVAVLLDCAPEENARRLVSPGRSEALKLTDPARLQQLRATYKLLRGLAEHTVEIDTTKLSPEETAARILAQIGV</sequence>
<dbReference type="InterPro" id="IPR027417">
    <property type="entry name" value="P-loop_NTPase"/>
</dbReference>
<dbReference type="GO" id="GO:0016301">
    <property type="term" value="F:kinase activity"/>
    <property type="evidence" value="ECO:0007669"/>
    <property type="project" value="UniProtKB-KW"/>
</dbReference>
<evidence type="ECO:0000313" key="1">
    <source>
        <dbReference type="EMBL" id="RFB99797.1"/>
    </source>
</evidence>
<gene>
    <name evidence="1" type="ORF">B5K10_04600</name>
</gene>
<dbReference type="Proteomes" id="UP000256748">
    <property type="component" value="Unassembled WGS sequence"/>
</dbReference>
<keyword evidence="1" id="KW-0808">Transferase</keyword>
<comment type="caution">
    <text evidence="1">The sequence shown here is derived from an EMBL/GenBank/DDBJ whole genome shotgun (WGS) entry which is preliminary data.</text>
</comment>
<protein>
    <submittedName>
        <fullName evidence="1">Nucleoside kinase</fullName>
    </submittedName>
</protein>